<keyword evidence="2" id="KW-0479">Metal-binding</keyword>
<dbReference type="InterPro" id="IPR028995">
    <property type="entry name" value="Glyco_hydro_57/38_cen_sf"/>
</dbReference>
<keyword evidence="8" id="KW-1185">Reference proteome</keyword>
<dbReference type="PANTHER" id="PTHR46017">
    <property type="entry name" value="ALPHA-MANNOSIDASE 2C1"/>
    <property type="match status" value="1"/>
</dbReference>
<dbReference type="Gene3D" id="2.70.98.30">
    <property type="entry name" value="Golgi alpha-mannosidase II, domain 4"/>
    <property type="match status" value="1"/>
</dbReference>
<dbReference type="InterPro" id="IPR015341">
    <property type="entry name" value="Glyco_hydro_38_cen"/>
</dbReference>
<keyword evidence="3" id="KW-0378">Hydrolase</keyword>
<organism evidence="7 8">
    <name type="scientific">Alistipes communis</name>
    <dbReference type="NCBI Taxonomy" id="2585118"/>
    <lineage>
        <taxon>Bacteria</taxon>
        <taxon>Pseudomonadati</taxon>
        <taxon>Bacteroidota</taxon>
        <taxon>Bacteroidia</taxon>
        <taxon>Bacteroidales</taxon>
        <taxon>Rikenellaceae</taxon>
        <taxon>Alistipes</taxon>
    </lineage>
</organism>
<evidence type="ECO:0000313" key="8">
    <source>
        <dbReference type="Proteomes" id="UP000318946"/>
    </source>
</evidence>
<proteinExistence type="inferred from homology"/>
<keyword evidence="4" id="KW-0326">Glycosidase</keyword>
<evidence type="ECO:0000256" key="4">
    <source>
        <dbReference type="ARBA" id="ARBA00023295"/>
    </source>
</evidence>
<dbReference type="Gene3D" id="1.20.1270.50">
    <property type="entry name" value="Glycoside hydrolase family 38, central domain"/>
    <property type="match status" value="1"/>
</dbReference>
<evidence type="ECO:0000256" key="5">
    <source>
        <dbReference type="SAM" id="SignalP"/>
    </source>
</evidence>
<dbReference type="AlphaFoldDB" id="A0A4Y1WVS9"/>
<name>A0A4Y1WVS9_9BACT</name>
<dbReference type="InterPro" id="IPR011013">
    <property type="entry name" value="Gal_mutarotase_sf_dom"/>
</dbReference>
<dbReference type="Pfam" id="PF09261">
    <property type="entry name" value="Alpha-mann_mid"/>
    <property type="match status" value="1"/>
</dbReference>
<dbReference type="PANTHER" id="PTHR46017:SF1">
    <property type="entry name" value="ALPHA-MANNOSIDASE 2C1"/>
    <property type="match status" value="1"/>
</dbReference>
<dbReference type="InterPro" id="IPR037094">
    <property type="entry name" value="Glyco_hydro_38_cen_sf"/>
</dbReference>
<dbReference type="SUPFAM" id="SSF88713">
    <property type="entry name" value="Glycoside hydrolase/deacetylase"/>
    <property type="match status" value="1"/>
</dbReference>
<keyword evidence="5" id="KW-0732">Signal</keyword>
<dbReference type="CDD" id="cd10789">
    <property type="entry name" value="GH38N_AMII_ER_cytosolic"/>
    <property type="match status" value="1"/>
</dbReference>
<evidence type="ECO:0000256" key="2">
    <source>
        <dbReference type="ARBA" id="ARBA00022723"/>
    </source>
</evidence>
<evidence type="ECO:0000313" key="7">
    <source>
        <dbReference type="EMBL" id="BBL04238.1"/>
    </source>
</evidence>
<dbReference type="GeneID" id="78342274"/>
<dbReference type="GO" id="GO:0009313">
    <property type="term" value="P:oligosaccharide catabolic process"/>
    <property type="evidence" value="ECO:0007669"/>
    <property type="project" value="TreeGrafter"/>
</dbReference>
<comment type="similarity">
    <text evidence="1">Belongs to the glycosyl hydrolase 38 family.</text>
</comment>
<dbReference type="SUPFAM" id="SSF74650">
    <property type="entry name" value="Galactose mutarotase-like"/>
    <property type="match status" value="1"/>
</dbReference>
<dbReference type="SUPFAM" id="SSF88688">
    <property type="entry name" value="Families 57/38 glycoside transferase middle domain"/>
    <property type="match status" value="1"/>
</dbReference>
<evidence type="ECO:0000256" key="1">
    <source>
        <dbReference type="ARBA" id="ARBA00009792"/>
    </source>
</evidence>
<dbReference type="InterPro" id="IPR011682">
    <property type="entry name" value="Glyco_hydro_38_C"/>
</dbReference>
<feature type="chain" id="PRO_5021395138" evidence="5">
    <location>
        <begin position="23"/>
        <end position="1073"/>
    </location>
</feature>
<dbReference type="Proteomes" id="UP000318946">
    <property type="component" value="Chromosome"/>
</dbReference>
<reference evidence="8" key="1">
    <citation type="submission" date="2019-06" db="EMBL/GenBank/DDBJ databases">
        <title>Alistipes onderdonkii subsp. vulgaris subsp. nov., Alistipes dispar sp. nov. and Alistipes communis sp. nov., isolated from human faeces, and creation of Alistipes onderdonkii subsp. onderdonkii subsp. nov.</title>
        <authorList>
            <person name="Sakamoto M."/>
            <person name="Ikeyama N."/>
            <person name="Ogata Y."/>
            <person name="Suda W."/>
            <person name="Iino T."/>
            <person name="Hattori M."/>
            <person name="Ohkuma M."/>
        </authorList>
    </citation>
    <scope>NUCLEOTIDE SEQUENCE [LARGE SCALE GENOMIC DNA]</scope>
    <source>
        <strain evidence="8">5CBH24</strain>
    </source>
</reference>
<dbReference type="GO" id="GO:0030246">
    <property type="term" value="F:carbohydrate binding"/>
    <property type="evidence" value="ECO:0007669"/>
    <property type="project" value="InterPro"/>
</dbReference>
<gene>
    <name evidence="7" type="ORF">A5CBH24_15510</name>
</gene>
<dbReference type="OrthoDB" id="9772207at2"/>
<dbReference type="SMART" id="SM00872">
    <property type="entry name" value="Alpha-mann_mid"/>
    <property type="match status" value="1"/>
</dbReference>
<dbReference type="Gene3D" id="3.20.110.10">
    <property type="entry name" value="Glycoside hydrolase 38, N terminal domain"/>
    <property type="match status" value="1"/>
</dbReference>
<accession>A0A4Y1WVS9</accession>
<feature type="signal peptide" evidence="5">
    <location>
        <begin position="1"/>
        <end position="22"/>
    </location>
</feature>
<dbReference type="Pfam" id="PF17677">
    <property type="entry name" value="Glyco_hydro38C2"/>
    <property type="match status" value="1"/>
</dbReference>
<dbReference type="GO" id="GO:0046872">
    <property type="term" value="F:metal ion binding"/>
    <property type="evidence" value="ECO:0007669"/>
    <property type="project" value="UniProtKB-KW"/>
</dbReference>
<dbReference type="InterPro" id="IPR011330">
    <property type="entry name" value="Glyco_hydro/deAcase_b/a-brl"/>
</dbReference>
<dbReference type="InterPro" id="IPR041147">
    <property type="entry name" value="GH38_C"/>
</dbReference>
<evidence type="ECO:0000256" key="3">
    <source>
        <dbReference type="ARBA" id="ARBA00022801"/>
    </source>
</evidence>
<dbReference type="Pfam" id="PF01074">
    <property type="entry name" value="Glyco_hydro_38N"/>
    <property type="match status" value="1"/>
</dbReference>
<dbReference type="InterPro" id="IPR027291">
    <property type="entry name" value="Glyco_hydro_38_N_sf"/>
</dbReference>
<dbReference type="GO" id="GO:0004559">
    <property type="term" value="F:alpha-mannosidase activity"/>
    <property type="evidence" value="ECO:0007669"/>
    <property type="project" value="InterPro"/>
</dbReference>
<dbReference type="KEGG" id="acou:A5CBH24_15510"/>
<dbReference type="InterPro" id="IPR000602">
    <property type="entry name" value="Glyco_hydro_38_N"/>
</dbReference>
<dbReference type="RefSeq" id="WP_141412737.1">
    <property type="nucleotide sequence ID" value="NZ_AP019735.1"/>
</dbReference>
<sequence length="1073" mass="119596">MKLFRLFVVACILTFCAGRAAAQEQETPAPKTYKIYAVCDAHLDTQWNWDLTHTIREYIPRILFQNLWMLERYPDYKFNFEGGIIYRWMKEYYPLHYARLQKYIDEGRWHISGASWNANDPNMPSAESFIRNILQGQELYKREFGVRSTDIFLPDCFGFGYTLPSLAAHCGLIGFSTQKLSWRKHDFFPDAPYHKKNPFSWGVWYGIDGQSLMAAFDTGGYTAELPADAGYNKDFIRRASNGFDNTAMRYYSGGHLHGTTNCGDKGNSGTVTTARRMAEAMADPDAPVQLISATSDQLFLDYMDRRDELPTYDGELLMDVHAGGCYTSQGAMKYYNRRNEELLGAAERAAVAADWLGAKPYDRAKLNEVWQRVLWHQFHDDLTGTSIADAYRYSWNDELISLQQATEVMTAAVGALSHSLDTRVKGTPVVVYNPVTYDLRDLVEAEVPLDARAKGVAVYAPSGRRVAAQILSREGDRARILFAADVKAAGYAVYDVRPASGVAKSSALKASERTLENRIYRVELDANGDIRSIRDKRAGRELVAEGKAFRMAVFEGNPSNRYPAWEIMKETMDKPGRPIDGDVRISIAEQGPVRATLKVERSYGPSKFVQYVSLTDGGDDDRIDVRNTVDWSSRNVLLKAEFPCAVANAKAAYDLGLGFIERGNNTETAYEVPAQKWVDLTDADGSYGVTILNDCKYGWDKPADNTLRLTLLHTPSTEKRYAHQRTLDHGVHHYTYSIVGHTGARTEDALVAGEALNMPLVAFVAPKHAGHLGRTFSMLAASTPQIGVRALKAAEDGDGYIVRCYETTGNPVEGARITFPAAIVSAEECNGIEERIGDAAFEGRSLVVSAGKFAPKTYRVRLAEPAVRSTLAIDNAPVKLDYDITAYTTDEFFTYYTIDKALGSFAAELIPATVECDGVTFAMGEANTDDAVLCNGQTVALPADRTYTKLYVLASAVEEPRTAEFRVGDRTYEAEVPLWKGFYGQWGWYGNSEGFMQRAKIGYLGTHRHQTDLGNVPYGFSYMYLLTFDIPEGATTVTLPKDKKVLVYAMTASNNPIDDVKLASRTFVRPDER</sequence>
<dbReference type="EMBL" id="AP019735">
    <property type="protein sequence ID" value="BBL04238.1"/>
    <property type="molecule type" value="Genomic_DNA"/>
</dbReference>
<dbReference type="Pfam" id="PF07748">
    <property type="entry name" value="Glyco_hydro_38C"/>
    <property type="match status" value="1"/>
</dbReference>
<protein>
    <submittedName>
        <fullName evidence="7">Alpha-mannosidase</fullName>
    </submittedName>
</protein>
<evidence type="ECO:0000259" key="6">
    <source>
        <dbReference type="SMART" id="SM00872"/>
    </source>
</evidence>
<dbReference type="GO" id="GO:0006013">
    <property type="term" value="P:mannose metabolic process"/>
    <property type="evidence" value="ECO:0007669"/>
    <property type="project" value="InterPro"/>
</dbReference>
<feature type="domain" description="Glycoside hydrolase family 38 central" evidence="6">
    <location>
        <begin position="321"/>
        <end position="398"/>
    </location>
</feature>